<name>A0ABZ0UW87_9RICK</name>
<gene>
    <name evidence="1" type="ORF">Trichorick_01273</name>
</gene>
<proteinExistence type="predicted"/>
<sequence>MKTHHYNIDLMTPMQTDKEILFNEALLKIDSFCNSTVRNFIQQLPEAMIVGDKYILAFGENEGDICYCADLAKGWQLLKAKAGMIVFVCEENSFFIFGYDHRWSKVTTAAQAAREHEVIADNNFIGIADQFTLPAATKYISLYLNGNCTILLDQVQIHKFTIILKQNYTTSYRITWSQNILWPQHHPHQITVQTNAMDIISFYRIVETQSFAAVVVGQGYSW</sequence>
<reference evidence="1 2" key="1">
    <citation type="submission" date="2022-10" db="EMBL/GenBank/DDBJ databases">
        <title>Host association and intracellularity evolved multiple times independently in the Rickettsiales.</title>
        <authorList>
            <person name="Castelli M."/>
            <person name="Nardi T."/>
            <person name="Gammuto L."/>
            <person name="Bellinzona G."/>
            <person name="Sabaneyeva E."/>
            <person name="Potekhin A."/>
            <person name="Serra V."/>
            <person name="Petroni G."/>
            <person name="Sassera D."/>
        </authorList>
    </citation>
    <scope>NUCLEOTIDE SEQUENCE [LARGE SCALE GENOMIC DNA]</scope>
    <source>
        <strain evidence="1 2">Kr 154-4</strain>
    </source>
</reference>
<dbReference type="Proteomes" id="UP001326613">
    <property type="component" value="Chromosome"/>
</dbReference>
<organism evidence="1 2">
    <name type="scientific">Candidatus Trichorickettsia mobilis</name>
    <dbReference type="NCBI Taxonomy" id="1346319"/>
    <lineage>
        <taxon>Bacteria</taxon>
        <taxon>Pseudomonadati</taxon>
        <taxon>Pseudomonadota</taxon>
        <taxon>Alphaproteobacteria</taxon>
        <taxon>Rickettsiales</taxon>
        <taxon>Rickettsiaceae</taxon>
        <taxon>Rickettsieae</taxon>
        <taxon>Candidatus Trichorickettsia</taxon>
    </lineage>
</organism>
<evidence type="ECO:0000313" key="1">
    <source>
        <dbReference type="EMBL" id="WPY01362.1"/>
    </source>
</evidence>
<dbReference type="EMBL" id="CP112932">
    <property type="protein sequence ID" value="WPY01362.1"/>
    <property type="molecule type" value="Genomic_DNA"/>
</dbReference>
<accession>A0ABZ0UW87</accession>
<protein>
    <submittedName>
        <fullName evidence="1">DUF2793 domain-containing protein</fullName>
    </submittedName>
</protein>
<evidence type="ECO:0000313" key="2">
    <source>
        <dbReference type="Proteomes" id="UP001326613"/>
    </source>
</evidence>
<dbReference type="RefSeq" id="WP_323738140.1">
    <property type="nucleotide sequence ID" value="NZ_CP112932.1"/>
</dbReference>
<keyword evidence="2" id="KW-1185">Reference proteome</keyword>